<gene>
    <name evidence="1" type="ORF">CCAM_LOCUS42412</name>
</gene>
<proteinExistence type="predicted"/>
<reference evidence="1 2" key="1">
    <citation type="submission" date="2018-04" db="EMBL/GenBank/DDBJ databases">
        <authorList>
            <person name="Vogel A."/>
        </authorList>
    </citation>
    <scope>NUCLEOTIDE SEQUENCE [LARGE SCALE GENOMIC DNA]</scope>
</reference>
<accession>A0A484NJT7</accession>
<dbReference type="AlphaFoldDB" id="A0A484NJT7"/>
<dbReference type="EMBL" id="OOIL02006707">
    <property type="protein sequence ID" value="VFR00637.1"/>
    <property type="molecule type" value="Genomic_DNA"/>
</dbReference>
<evidence type="ECO:0000313" key="2">
    <source>
        <dbReference type="Proteomes" id="UP000595140"/>
    </source>
</evidence>
<evidence type="ECO:0000313" key="1">
    <source>
        <dbReference type="EMBL" id="VFR00637.1"/>
    </source>
</evidence>
<sequence length="97" mass="10697">MQEITTLVGGLRLLRVHGPAAACVQVLLQPLLPTTSLGTRDLFLLFFPGVSRDSTRGPDKSSLRHQFPCLSLTQFQSPAYTSSFSHSVRRLVVRDTT</sequence>
<dbReference type="Proteomes" id="UP000595140">
    <property type="component" value="Unassembled WGS sequence"/>
</dbReference>
<organism evidence="1 2">
    <name type="scientific">Cuscuta campestris</name>
    <dbReference type="NCBI Taxonomy" id="132261"/>
    <lineage>
        <taxon>Eukaryota</taxon>
        <taxon>Viridiplantae</taxon>
        <taxon>Streptophyta</taxon>
        <taxon>Embryophyta</taxon>
        <taxon>Tracheophyta</taxon>
        <taxon>Spermatophyta</taxon>
        <taxon>Magnoliopsida</taxon>
        <taxon>eudicotyledons</taxon>
        <taxon>Gunneridae</taxon>
        <taxon>Pentapetalae</taxon>
        <taxon>asterids</taxon>
        <taxon>lamiids</taxon>
        <taxon>Solanales</taxon>
        <taxon>Convolvulaceae</taxon>
        <taxon>Cuscuteae</taxon>
        <taxon>Cuscuta</taxon>
        <taxon>Cuscuta subgen. Grammica</taxon>
        <taxon>Cuscuta sect. Cleistogrammica</taxon>
    </lineage>
</organism>
<name>A0A484NJT7_9ASTE</name>
<protein>
    <submittedName>
        <fullName evidence="1">Uncharacterized protein</fullName>
    </submittedName>
</protein>
<keyword evidence="2" id="KW-1185">Reference proteome</keyword>